<comment type="caution">
    <text evidence="1">The sequence shown here is derived from an EMBL/GenBank/DDBJ whole genome shotgun (WGS) entry which is preliminary data.</text>
</comment>
<sequence>MNGVPTKKQLEEAYRLAKEFDWSKFDAMSDEEIRAHWAWDKDMTWPTKEQLAEFDLVIPAKARREKQPSNTPPKEAAE</sequence>
<organism evidence="1 2">
    <name type="scientific">Ancylobacter novellus</name>
    <name type="common">Thiobacillus novellus</name>
    <dbReference type="NCBI Taxonomy" id="921"/>
    <lineage>
        <taxon>Bacteria</taxon>
        <taxon>Pseudomonadati</taxon>
        <taxon>Pseudomonadota</taxon>
        <taxon>Alphaproteobacteria</taxon>
        <taxon>Hyphomicrobiales</taxon>
        <taxon>Xanthobacteraceae</taxon>
        <taxon>Ancylobacter</taxon>
    </lineage>
</organism>
<reference evidence="1 2" key="1">
    <citation type="submission" date="2017-08" db="EMBL/GenBank/DDBJ databases">
        <title>Infants hospitalized years apart are colonized by the same room-sourced microbial strains.</title>
        <authorList>
            <person name="Brooks B."/>
            <person name="Olm M.R."/>
            <person name="Firek B.A."/>
            <person name="Baker R."/>
            <person name="Thomas B.C."/>
            <person name="Morowitz M.J."/>
            <person name="Banfield J.F."/>
        </authorList>
    </citation>
    <scope>NUCLEOTIDE SEQUENCE [LARGE SCALE GENOMIC DNA]</scope>
    <source>
        <strain evidence="1">S2_005_001_R2_27</strain>
    </source>
</reference>
<dbReference type="AlphaFoldDB" id="A0A2W5R0K8"/>
<evidence type="ECO:0000313" key="2">
    <source>
        <dbReference type="Proteomes" id="UP000248887"/>
    </source>
</evidence>
<proteinExistence type="predicted"/>
<dbReference type="Proteomes" id="UP000248887">
    <property type="component" value="Unassembled WGS sequence"/>
</dbReference>
<protein>
    <submittedName>
        <fullName evidence="1">Uncharacterized protein</fullName>
    </submittedName>
</protein>
<accession>A0A2W5R0K8</accession>
<gene>
    <name evidence="1" type="ORF">DI549_12170</name>
</gene>
<name>A0A2W5R0K8_ANCNO</name>
<evidence type="ECO:0000313" key="1">
    <source>
        <dbReference type="EMBL" id="PZQ82119.1"/>
    </source>
</evidence>
<dbReference type="EMBL" id="QFQD01000035">
    <property type="protein sequence ID" value="PZQ82119.1"/>
    <property type="molecule type" value="Genomic_DNA"/>
</dbReference>